<dbReference type="NCBIfam" id="TIGR00964">
    <property type="entry name" value="secE_bact"/>
    <property type="match status" value="1"/>
</dbReference>
<dbReference type="HAMAP" id="MF_00422">
    <property type="entry name" value="SecE"/>
    <property type="match status" value="1"/>
</dbReference>
<evidence type="ECO:0000256" key="3">
    <source>
        <dbReference type="ARBA" id="ARBA00022475"/>
    </source>
</evidence>
<keyword evidence="8 9" id="KW-0472">Membrane</keyword>
<evidence type="ECO:0000313" key="10">
    <source>
        <dbReference type="EMBL" id="MCL6678707.1"/>
    </source>
</evidence>
<name>A0ABT0REK9_9SPHN</name>
<dbReference type="InterPro" id="IPR001901">
    <property type="entry name" value="Translocase_SecE/Sec61-g"/>
</dbReference>
<comment type="subcellular location">
    <subcellularLocation>
        <location evidence="9">Cell membrane</location>
        <topology evidence="9">Single-pass membrane protein</topology>
    </subcellularLocation>
    <subcellularLocation>
        <location evidence="1">Membrane</location>
    </subcellularLocation>
</comment>
<evidence type="ECO:0000256" key="1">
    <source>
        <dbReference type="ARBA" id="ARBA00004370"/>
    </source>
</evidence>
<comment type="similarity">
    <text evidence="9">Belongs to the SecE/SEC61-gamma family.</text>
</comment>
<evidence type="ECO:0000313" key="11">
    <source>
        <dbReference type="Proteomes" id="UP001165343"/>
    </source>
</evidence>
<proteinExistence type="inferred from homology"/>
<gene>
    <name evidence="9 10" type="primary">secE</name>
    <name evidence="10" type="ORF">LZ519_05160</name>
</gene>
<comment type="function">
    <text evidence="9">Essential subunit of the Sec protein translocation channel SecYEG. Clamps together the 2 halves of SecY. May contact the channel plug during translocation.</text>
</comment>
<keyword evidence="5 9" id="KW-0653">Protein transport</keyword>
<keyword evidence="2 9" id="KW-0813">Transport</keyword>
<comment type="subunit">
    <text evidence="9">Component of the Sec protein translocase complex. Heterotrimer consisting of SecY, SecE and SecG subunits. The heterotrimers can form oligomers, although 1 heterotrimer is thought to be able to translocate proteins. Interacts with the ribosome. Interacts with SecDF, and other proteins may be involved. Interacts with SecA.</text>
</comment>
<keyword evidence="3 9" id="KW-1003">Cell membrane</keyword>
<accession>A0ABT0REK9</accession>
<comment type="caution">
    <text evidence="10">The sequence shown here is derived from an EMBL/GenBank/DDBJ whole genome shotgun (WGS) entry which is preliminary data.</text>
</comment>
<evidence type="ECO:0000256" key="5">
    <source>
        <dbReference type="ARBA" id="ARBA00022927"/>
    </source>
</evidence>
<evidence type="ECO:0000256" key="9">
    <source>
        <dbReference type="HAMAP-Rule" id="MF_00422"/>
    </source>
</evidence>
<reference evidence="10" key="1">
    <citation type="submission" date="2022-05" db="EMBL/GenBank/DDBJ databases">
        <authorList>
            <person name="Jo J.-H."/>
            <person name="Im W.-T."/>
        </authorList>
    </citation>
    <scope>NUCLEOTIDE SEQUENCE</scope>
    <source>
        <strain evidence="10">RG327</strain>
    </source>
</reference>
<dbReference type="Gene3D" id="1.20.5.1030">
    <property type="entry name" value="Preprotein translocase secy subunit"/>
    <property type="match status" value="1"/>
</dbReference>
<protein>
    <recommendedName>
        <fullName evidence="9">Protein translocase subunit SecE</fullName>
    </recommendedName>
</protein>
<dbReference type="InterPro" id="IPR005807">
    <property type="entry name" value="SecE_bac"/>
</dbReference>
<feature type="transmembrane region" description="Helical" evidence="9">
    <location>
        <begin position="34"/>
        <end position="62"/>
    </location>
</feature>
<dbReference type="InterPro" id="IPR038379">
    <property type="entry name" value="SecE_sf"/>
</dbReference>
<keyword evidence="4 9" id="KW-0812">Transmembrane</keyword>
<dbReference type="Proteomes" id="UP001165343">
    <property type="component" value="Unassembled WGS sequence"/>
</dbReference>
<keyword evidence="11" id="KW-1185">Reference proteome</keyword>
<sequence>MAKVSVGEFVRQVKTEGFEKIHWPSRQETFRTTVMVLIMTGMLALFFFATDAMFSAIVQFLLGLLGPAAA</sequence>
<evidence type="ECO:0000256" key="6">
    <source>
        <dbReference type="ARBA" id="ARBA00022989"/>
    </source>
</evidence>
<evidence type="ECO:0000256" key="8">
    <source>
        <dbReference type="ARBA" id="ARBA00023136"/>
    </source>
</evidence>
<evidence type="ECO:0000256" key="7">
    <source>
        <dbReference type="ARBA" id="ARBA00023010"/>
    </source>
</evidence>
<dbReference type="Pfam" id="PF00584">
    <property type="entry name" value="SecE"/>
    <property type="match status" value="1"/>
</dbReference>
<dbReference type="EMBL" id="JAMGBC010000001">
    <property type="protein sequence ID" value="MCL6678707.1"/>
    <property type="molecule type" value="Genomic_DNA"/>
</dbReference>
<evidence type="ECO:0000256" key="4">
    <source>
        <dbReference type="ARBA" id="ARBA00022692"/>
    </source>
</evidence>
<organism evidence="10 11">
    <name type="scientific">Sphingomonas anseongensis</name>
    <dbReference type="NCBI Taxonomy" id="2908207"/>
    <lineage>
        <taxon>Bacteria</taxon>
        <taxon>Pseudomonadati</taxon>
        <taxon>Pseudomonadota</taxon>
        <taxon>Alphaproteobacteria</taxon>
        <taxon>Sphingomonadales</taxon>
        <taxon>Sphingomonadaceae</taxon>
        <taxon>Sphingomonas</taxon>
    </lineage>
</organism>
<dbReference type="PANTHER" id="PTHR33910:SF1">
    <property type="entry name" value="PROTEIN TRANSLOCASE SUBUNIT SECE"/>
    <property type="match status" value="1"/>
</dbReference>
<dbReference type="RefSeq" id="WP_249867648.1">
    <property type="nucleotide sequence ID" value="NZ_JAMGBC010000001.1"/>
</dbReference>
<keyword evidence="6 9" id="KW-1133">Transmembrane helix</keyword>
<dbReference type="PANTHER" id="PTHR33910">
    <property type="entry name" value="PROTEIN TRANSLOCASE SUBUNIT SECE"/>
    <property type="match status" value="1"/>
</dbReference>
<keyword evidence="7 9" id="KW-0811">Translocation</keyword>
<evidence type="ECO:0000256" key="2">
    <source>
        <dbReference type="ARBA" id="ARBA00022448"/>
    </source>
</evidence>